<feature type="region of interest" description="Disordered" evidence="1">
    <location>
        <begin position="176"/>
        <end position="205"/>
    </location>
</feature>
<sequence length="205" mass="22949">MAGAGAGGRAGSVRSRTGRAVALARLLNRDCTRLLELYRERENFPPEMCLEKDRIVALSPSAPHLSANERVWLLHSALHQCLRLLERVIGWEDEQGFGEEGEYESMRSTVKDRLGHLLQSTKTLLVEGEGIAPLTPNPDNPEETDGLEKGGIFEAKLWTCRVLQELIHWTQSTAQTLHTMHSERDKERGKTTGRKGKRERGGIQS</sequence>
<evidence type="ECO:0000313" key="3">
    <source>
        <dbReference type="Proteomes" id="UP001221898"/>
    </source>
</evidence>
<reference evidence="2" key="1">
    <citation type="journal article" date="2023" name="Science">
        <title>Genome structures resolve the early diversification of teleost fishes.</title>
        <authorList>
            <person name="Parey E."/>
            <person name="Louis A."/>
            <person name="Montfort J."/>
            <person name="Bouchez O."/>
            <person name="Roques C."/>
            <person name="Iampietro C."/>
            <person name="Lluch J."/>
            <person name="Castinel A."/>
            <person name="Donnadieu C."/>
            <person name="Desvignes T."/>
            <person name="Floi Bucao C."/>
            <person name="Jouanno E."/>
            <person name="Wen M."/>
            <person name="Mejri S."/>
            <person name="Dirks R."/>
            <person name="Jansen H."/>
            <person name="Henkel C."/>
            <person name="Chen W.J."/>
            <person name="Zahm M."/>
            <person name="Cabau C."/>
            <person name="Klopp C."/>
            <person name="Thompson A.W."/>
            <person name="Robinson-Rechavi M."/>
            <person name="Braasch I."/>
            <person name="Lecointre G."/>
            <person name="Bobe J."/>
            <person name="Postlethwait J.H."/>
            <person name="Berthelot C."/>
            <person name="Roest Crollius H."/>
            <person name="Guiguen Y."/>
        </authorList>
    </citation>
    <scope>NUCLEOTIDE SEQUENCE</scope>
    <source>
        <strain evidence="2">NC1722</strain>
    </source>
</reference>
<evidence type="ECO:0000313" key="2">
    <source>
        <dbReference type="EMBL" id="KAJ8410935.1"/>
    </source>
</evidence>
<protein>
    <recommendedName>
        <fullName evidence="4">Ciliary neurotrophic factor</fullName>
    </recommendedName>
</protein>
<dbReference type="EMBL" id="JAINUG010000024">
    <property type="protein sequence ID" value="KAJ8410935.1"/>
    <property type="molecule type" value="Genomic_DNA"/>
</dbReference>
<dbReference type="InterPro" id="IPR000151">
    <property type="entry name" value="Ciliary_neurotrophic_fac_CNTF"/>
</dbReference>
<name>A0AAD7SYC9_9TELE</name>
<dbReference type="AlphaFoldDB" id="A0AAD7SYC9"/>
<dbReference type="GO" id="GO:0005127">
    <property type="term" value="F:ciliary neurotrophic factor receptor binding"/>
    <property type="evidence" value="ECO:0007669"/>
    <property type="project" value="InterPro"/>
</dbReference>
<evidence type="ECO:0008006" key="4">
    <source>
        <dbReference type="Google" id="ProtNLM"/>
    </source>
</evidence>
<gene>
    <name evidence="2" type="ORF">AAFF_G00179700</name>
</gene>
<dbReference type="InterPro" id="IPR009079">
    <property type="entry name" value="4_helix_cytokine-like_core"/>
</dbReference>
<dbReference type="GO" id="GO:0070120">
    <property type="term" value="P:ciliary neurotrophic factor-mediated signaling pathway"/>
    <property type="evidence" value="ECO:0007669"/>
    <property type="project" value="InterPro"/>
</dbReference>
<dbReference type="PANTHER" id="PTHR15196">
    <property type="entry name" value="CILIARY NEUROTROPHIC FACTOR"/>
    <property type="match status" value="1"/>
</dbReference>
<feature type="compositionally biased region" description="Basic and acidic residues" evidence="1">
    <location>
        <begin position="180"/>
        <end position="190"/>
    </location>
</feature>
<comment type="caution">
    <text evidence="2">The sequence shown here is derived from an EMBL/GenBank/DDBJ whole genome shotgun (WGS) entry which is preliminary data.</text>
</comment>
<dbReference type="Pfam" id="PF01110">
    <property type="entry name" value="CNTF"/>
    <property type="match status" value="1"/>
</dbReference>
<evidence type="ECO:0000256" key="1">
    <source>
        <dbReference type="SAM" id="MobiDB-lite"/>
    </source>
</evidence>
<proteinExistence type="predicted"/>
<dbReference type="Gene3D" id="1.20.1250.10">
    <property type="match status" value="1"/>
</dbReference>
<dbReference type="SUPFAM" id="SSF47266">
    <property type="entry name" value="4-helical cytokines"/>
    <property type="match status" value="1"/>
</dbReference>
<organism evidence="2 3">
    <name type="scientific">Aldrovandia affinis</name>
    <dbReference type="NCBI Taxonomy" id="143900"/>
    <lineage>
        <taxon>Eukaryota</taxon>
        <taxon>Metazoa</taxon>
        <taxon>Chordata</taxon>
        <taxon>Craniata</taxon>
        <taxon>Vertebrata</taxon>
        <taxon>Euteleostomi</taxon>
        <taxon>Actinopterygii</taxon>
        <taxon>Neopterygii</taxon>
        <taxon>Teleostei</taxon>
        <taxon>Notacanthiformes</taxon>
        <taxon>Halosauridae</taxon>
        <taxon>Aldrovandia</taxon>
    </lineage>
</organism>
<dbReference type="PANTHER" id="PTHR15196:SF1">
    <property type="entry name" value="CILIARY NEUROTROPHIC FACTOR"/>
    <property type="match status" value="1"/>
</dbReference>
<dbReference type="Proteomes" id="UP001221898">
    <property type="component" value="Unassembled WGS sequence"/>
</dbReference>
<keyword evidence="3" id="KW-1185">Reference proteome</keyword>
<dbReference type="GO" id="GO:0043524">
    <property type="term" value="P:negative regulation of neuron apoptotic process"/>
    <property type="evidence" value="ECO:0007669"/>
    <property type="project" value="InterPro"/>
</dbReference>
<accession>A0AAD7SYC9</accession>